<gene>
    <name evidence="2" type="ORF">AVEN_49355_1</name>
</gene>
<evidence type="ECO:0000256" key="1">
    <source>
        <dbReference type="SAM" id="MobiDB-lite"/>
    </source>
</evidence>
<name>A0A4Y2LRL5_ARAVE</name>
<comment type="caution">
    <text evidence="2">The sequence shown here is derived from an EMBL/GenBank/DDBJ whole genome shotgun (WGS) entry which is preliminary data.</text>
</comment>
<dbReference type="EMBL" id="BGPR01006178">
    <property type="protein sequence ID" value="GBN16710.1"/>
    <property type="molecule type" value="Genomic_DNA"/>
</dbReference>
<feature type="region of interest" description="Disordered" evidence="1">
    <location>
        <begin position="1"/>
        <end position="53"/>
    </location>
</feature>
<evidence type="ECO:0000313" key="2">
    <source>
        <dbReference type="EMBL" id="GBN16710.1"/>
    </source>
</evidence>
<evidence type="ECO:0000313" key="3">
    <source>
        <dbReference type="Proteomes" id="UP000499080"/>
    </source>
</evidence>
<protein>
    <submittedName>
        <fullName evidence="2">Uncharacterized protein</fullName>
    </submittedName>
</protein>
<accession>A0A4Y2LRL5</accession>
<keyword evidence="3" id="KW-1185">Reference proteome</keyword>
<reference evidence="2 3" key="1">
    <citation type="journal article" date="2019" name="Sci. Rep.">
        <title>Orb-weaving spider Araneus ventricosus genome elucidates the spidroin gene catalogue.</title>
        <authorList>
            <person name="Kono N."/>
            <person name="Nakamura H."/>
            <person name="Ohtoshi R."/>
            <person name="Moran D.A.P."/>
            <person name="Shinohara A."/>
            <person name="Yoshida Y."/>
            <person name="Fujiwara M."/>
            <person name="Mori M."/>
            <person name="Tomita M."/>
            <person name="Arakawa K."/>
        </authorList>
    </citation>
    <scope>NUCLEOTIDE SEQUENCE [LARGE SCALE GENOMIC DNA]</scope>
</reference>
<sequence length="79" mass="8772">MPRYEAPSYQKDALEYDMSTLEDSPAVDNPPPSSNKPQKETNTNSGKNIRNDSAETVMAELVKESATVVHKAVRKHVKV</sequence>
<dbReference type="AlphaFoldDB" id="A0A4Y2LRL5"/>
<proteinExistence type="predicted"/>
<organism evidence="2 3">
    <name type="scientific">Araneus ventricosus</name>
    <name type="common">Orbweaver spider</name>
    <name type="synonym">Epeira ventricosa</name>
    <dbReference type="NCBI Taxonomy" id="182803"/>
    <lineage>
        <taxon>Eukaryota</taxon>
        <taxon>Metazoa</taxon>
        <taxon>Ecdysozoa</taxon>
        <taxon>Arthropoda</taxon>
        <taxon>Chelicerata</taxon>
        <taxon>Arachnida</taxon>
        <taxon>Araneae</taxon>
        <taxon>Araneomorphae</taxon>
        <taxon>Entelegynae</taxon>
        <taxon>Araneoidea</taxon>
        <taxon>Araneidae</taxon>
        <taxon>Araneus</taxon>
    </lineage>
</organism>
<dbReference type="Proteomes" id="UP000499080">
    <property type="component" value="Unassembled WGS sequence"/>
</dbReference>